<feature type="region of interest" description="Disordered" evidence="1">
    <location>
        <begin position="1"/>
        <end position="26"/>
    </location>
</feature>
<dbReference type="EMBL" id="EAAA01001935">
    <property type="status" value="NOT_ANNOTATED_CDS"/>
    <property type="molecule type" value="Genomic_DNA"/>
</dbReference>
<feature type="compositionally biased region" description="Basic and acidic residues" evidence="1">
    <location>
        <begin position="201"/>
        <end position="221"/>
    </location>
</feature>
<dbReference type="Ensembl" id="ENSCINT00000020042.3">
    <property type="protein sequence ID" value="ENSCINP00000020042.3"/>
    <property type="gene ID" value="ENSCING00000009922.3"/>
</dbReference>
<proteinExistence type="predicted"/>
<feature type="compositionally biased region" description="Basic and acidic residues" evidence="1">
    <location>
        <begin position="114"/>
        <end position="150"/>
    </location>
</feature>
<sequence length="276" mass="30465">MLADAVPTTAETQDYTTPVTREKSKPSVIEPTTVVTYYTEPRDWNEGEISLDYKHTHVVYNLPCFRDFLQQGINFTIQYKRTLSWPMTPGETEGRVATPETTAKKSAKGGAETPSKKGKDSKAKDKGGKGEKDKGKKKIGGRDTEMEMRADPPTFTDIGTYHIPLSHFLEGDRRVNKLCHCGGGPMPTKEELELLKVKELEEVKPETKGTKRRTPSAEKTKAKGKPGSAAGKKKDVKKEPDEDAAEEEPPVPPPITLDVGINLLRWDTAADSLKGL</sequence>
<dbReference type="GeneTree" id="ENSGT00730000114075"/>
<dbReference type="HOGENOM" id="CLU_930515_0_0_1"/>
<keyword evidence="3" id="KW-1185">Reference proteome</keyword>
<reference evidence="2" key="3">
    <citation type="submission" date="2025-08" db="UniProtKB">
        <authorList>
            <consortium name="Ensembl"/>
        </authorList>
    </citation>
    <scope>IDENTIFICATION</scope>
</reference>
<accession>F6RA40</accession>
<reference evidence="3" key="1">
    <citation type="journal article" date="2002" name="Science">
        <title>The draft genome of Ciona intestinalis: insights into chordate and vertebrate origins.</title>
        <authorList>
            <person name="Dehal P."/>
            <person name="Satou Y."/>
            <person name="Campbell R.K."/>
            <person name="Chapman J."/>
            <person name="Degnan B."/>
            <person name="De Tomaso A."/>
            <person name="Davidson B."/>
            <person name="Di Gregorio A."/>
            <person name="Gelpke M."/>
            <person name="Goodstein D.M."/>
            <person name="Harafuji N."/>
            <person name="Hastings K.E."/>
            <person name="Ho I."/>
            <person name="Hotta K."/>
            <person name="Huang W."/>
            <person name="Kawashima T."/>
            <person name="Lemaire P."/>
            <person name="Martinez D."/>
            <person name="Meinertzhagen I.A."/>
            <person name="Necula S."/>
            <person name="Nonaka M."/>
            <person name="Putnam N."/>
            <person name="Rash S."/>
            <person name="Saiga H."/>
            <person name="Satake M."/>
            <person name="Terry A."/>
            <person name="Yamada L."/>
            <person name="Wang H.G."/>
            <person name="Awazu S."/>
            <person name="Azumi K."/>
            <person name="Boore J."/>
            <person name="Branno M."/>
            <person name="Chin-Bow S."/>
            <person name="DeSantis R."/>
            <person name="Doyle S."/>
            <person name="Francino P."/>
            <person name="Keys D.N."/>
            <person name="Haga S."/>
            <person name="Hayashi H."/>
            <person name="Hino K."/>
            <person name="Imai K.S."/>
            <person name="Inaba K."/>
            <person name="Kano S."/>
            <person name="Kobayashi K."/>
            <person name="Kobayashi M."/>
            <person name="Lee B.I."/>
            <person name="Makabe K.W."/>
            <person name="Manohar C."/>
            <person name="Matassi G."/>
            <person name="Medina M."/>
            <person name="Mochizuki Y."/>
            <person name="Mount S."/>
            <person name="Morishita T."/>
            <person name="Miura S."/>
            <person name="Nakayama A."/>
            <person name="Nishizaka S."/>
            <person name="Nomoto H."/>
            <person name="Ohta F."/>
            <person name="Oishi K."/>
            <person name="Rigoutsos I."/>
            <person name="Sano M."/>
            <person name="Sasaki A."/>
            <person name="Sasakura Y."/>
            <person name="Shoguchi E."/>
            <person name="Shin-i T."/>
            <person name="Spagnuolo A."/>
            <person name="Stainier D."/>
            <person name="Suzuki M.M."/>
            <person name="Tassy O."/>
            <person name="Takatori N."/>
            <person name="Tokuoka M."/>
            <person name="Yagi K."/>
            <person name="Yoshizaki F."/>
            <person name="Wada S."/>
            <person name="Zhang C."/>
            <person name="Hyatt P.D."/>
            <person name="Larimer F."/>
            <person name="Detter C."/>
            <person name="Doggett N."/>
            <person name="Glavina T."/>
            <person name="Hawkins T."/>
            <person name="Richardson P."/>
            <person name="Lucas S."/>
            <person name="Kohara Y."/>
            <person name="Levine M."/>
            <person name="Satoh N."/>
            <person name="Rokhsar D.S."/>
        </authorList>
    </citation>
    <scope>NUCLEOTIDE SEQUENCE [LARGE SCALE GENOMIC DNA]</scope>
</reference>
<dbReference type="OMA" id="NLLRWDT"/>
<reference evidence="2" key="2">
    <citation type="journal article" date="2008" name="Genome Biol.">
        <title>Improved genome assembly and evidence-based global gene model set for the chordate Ciona intestinalis: new insight into intron and operon populations.</title>
        <authorList>
            <person name="Satou Y."/>
            <person name="Mineta K."/>
            <person name="Ogasawara M."/>
            <person name="Sasakura Y."/>
            <person name="Shoguchi E."/>
            <person name="Ueno K."/>
            <person name="Yamada L."/>
            <person name="Matsumoto J."/>
            <person name="Wasserscheid J."/>
            <person name="Dewar K."/>
            <person name="Wiley G.B."/>
            <person name="Macmil S.L."/>
            <person name="Roe B.A."/>
            <person name="Zeller R.W."/>
            <person name="Hastings K.E."/>
            <person name="Lemaire P."/>
            <person name="Lindquist E."/>
            <person name="Endo T."/>
            <person name="Hotta K."/>
            <person name="Inaba K."/>
        </authorList>
    </citation>
    <scope>NUCLEOTIDE SEQUENCE [LARGE SCALE GENOMIC DNA]</scope>
    <source>
        <strain evidence="2">wild type</strain>
    </source>
</reference>
<name>F6RA40_CIOIN</name>
<protein>
    <submittedName>
        <fullName evidence="2">Uncharacterized protein</fullName>
    </submittedName>
</protein>
<reference evidence="2" key="4">
    <citation type="submission" date="2025-09" db="UniProtKB">
        <authorList>
            <consortium name="Ensembl"/>
        </authorList>
    </citation>
    <scope>IDENTIFICATION</scope>
</reference>
<dbReference type="Proteomes" id="UP000008144">
    <property type="component" value="Chromosome 4"/>
</dbReference>
<evidence type="ECO:0000256" key="1">
    <source>
        <dbReference type="SAM" id="MobiDB-lite"/>
    </source>
</evidence>
<organism evidence="2 3">
    <name type="scientific">Ciona intestinalis</name>
    <name type="common">Transparent sea squirt</name>
    <name type="synonym">Ascidia intestinalis</name>
    <dbReference type="NCBI Taxonomy" id="7719"/>
    <lineage>
        <taxon>Eukaryota</taxon>
        <taxon>Metazoa</taxon>
        <taxon>Chordata</taxon>
        <taxon>Tunicata</taxon>
        <taxon>Ascidiacea</taxon>
        <taxon>Phlebobranchia</taxon>
        <taxon>Cionidae</taxon>
        <taxon>Ciona</taxon>
    </lineage>
</organism>
<dbReference type="InParanoid" id="F6RA40"/>
<dbReference type="STRING" id="7719.ENSCINP00000020042"/>
<feature type="compositionally biased region" description="Polar residues" evidence="1">
    <location>
        <begin position="9"/>
        <end position="19"/>
    </location>
</feature>
<feature type="region of interest" description="Disordered" evidence="1">
    <location>
        <begin position="201"/>
        <end position="258"/>
    </location>
</feature>
<feature type="region of interest" description="Disordered" evidence="1">
    <location>
        <begin position="86"/>
        <end position="157"/>
    </location>
</feature>
<evidence type="ECO:0000313" key="2">
    <source>
        <dbReference type="Ensembl" id="ENSCINP00000020042.3"/>
    </source>
</evidence>
<dbReference type="AlphaFoldDB" id="F6RA40"/>
<evidence type="ECO:0000313" key="3">
    <source>
        <dbReference type="Proteomes" id="UP000008144"/>
    </source>
</evidence>